<evidence type="ECO:0000313" key="2">
    <source>
        <dbReference type="Proteomes" id="UP000054630"/>
    </source>
</evidence>
<gene>
    <name evidence="1" type="ORF">T07_347</name>
</gene>
<dbReference type="AlphaFoldDB" id="A0A0V0S100"/>
<evidence type="ECO:0000313" key="1">
    <source>
        <dbReference type="EMBL" id="KRX20451.1"/>
    </source>
</evidence>
<dbReference type="EMBL" id="JYDL01000049">
    <property type="protein sequence ID" value="KRX20451.1"/>
    <property type="molecule type" value="Genomic_DNA"/>
</dbReference>
<protein>
    <recommendedName>
        <fullName evidence="3">FLYWCH-type domain-containing protein</fullName>
    </recommendedName>
</protein>
<name>A0A0V0S100_9BILA</name>
<accession>A0A0V0S100</accession>
<proteinExistence type="predicted"/>
<keyword evidence="2" id="KW-1185">Reference proteome</keyword>
<dbReference type="OrthoDB" id="5919632at2759"/>
<evidence type="ECO:0008006" key="3">
    <source>
        <dbReference type="Google" id="ProtNLM"/>
    </source>
</evidence>
<organism evidence="1 2">
    <name type="scientific">Trichinella nelsoni</name>
    <dbReference type="NCBI Taxonomy" id="6336"/>
    <lineage>
        <taxon>Eukaryota</taxon>
        <taxon>Metazoa</taxon>
        <taxon>Ecdysozoa</taxon>
        <taxon>Nematoda</taxon>
        <taxon>Enoplea</taxon>
        <taxon>Dorylaimia</taxon>
        <taxon>Trichinellida</taxon>
        <taxon>Trichinellidae</taxon>
        <taxon>Trichinella</taxon>
    </lineage>
</organism>
<dbReference type="Proteomes" id="UP000054630">
    <property type="component" value="Unassembled WGS sequence"/>
</dbReference>
<reference evidence="1 2" key="1">
    <citation type="submission" date="2015-01" db="EMBL/GenBank/DDBJ databases">
        <title>Evolution of Trichinella species and genotypes.</title>
        <authorList>
            <person name="Korhonen P.K."/>
            <person name="Edoardo P."/>
            <person name="Giuseppe L.R."/>
            <person name="Gasser R.B."/>
        </authorList>
    </citation>
    <scope>NUCLEOTIDE SEQUENCE [LARGE SCALE GENOMIC DNA]</scope>
    <source>
        <strain evidence="1">ISS37</strain>
    </source>
</reference>
<sequence>MMKTNNDEIQFVSTQRSQQKLVYGRQCYTLKRKKCGMRGCRGKLYTDLRATQVIQISEHADGCRVDPQTLYHQSQLNELRRLAVEDLRPLTEAYDELASNASTSLDTATYFPTWD</sequence>
<comment type="caution">
    <text evidence="1">The sequence shown here is derived from an EMBL/GenBank/DDBJ whole genome shotgun (WGS) entry which is preliminary data.</text>
</comment>